<accession>A0A484KY00</accession>
<dbReference type="EMBL" id="OOIL02000592">
    <property type="protein sequence ID" value="VFQ67316.1"/>
    <property type="molecule type" value="Genomic_DNA"/>
</dbReference>
<reference evidence="1 2" key="1">
    <citation type="submission" date="2018-04" db="EMBL/GenBank/DDBJ databases">
        <authorList>
            <person name="Vogel A."/>
        </authorList>
    </citation>
    <scope>NUCLEOTIDE SEQUENCE [LARGE SCALE GENOMIC DNA]</scope>
</reference>
<dbReference type="PANTHER" id="PTHR33090">
    <property type="entry name" value="DUF3774 DOMAIN PROTEIN-RELATED"/>
    <property type="match status" value="1"/>
</dbReference>
<dbReference type="Pfam" id="PF12609">
    <property type="entry name" value="DUF3774"/>
    <property type="match status" value="1"/>
</dbReference>
<evidence type="ECO:0008006" key="3">
    <source>
        <dbReference type="Google" id="ProtNLM"/>
    </source>
</evidence>
<keyword evidence="2" id="KW-1185">Reference proteome</keyword>
<dbReference type="InterPro" id="IPR022251">
    <property type="entry name" value="DUF3774_wound-induced"/>
</dbReference>
<protein>
    <recommendedName>
        <fullName evidence="3">Wound-responsive family protein</fullName>
    </recommendedName>
</protein>
<dbReference type="AlphaFoldDB" id="A0A484KY00"/>
<name>A0A484KY00_9ASTE</name>
<proteinExistence type="predicted"/>
<dbReference type="OrthoDB" id="1276651at2759"/>
<dbReference type="Proteomes" id="UP000595140">
    <property type="component" value="Unassembled WGS sequence"/>
</dbReference>
<gene>
    <name evidence="1" type="ORF">CCAM_LOCUS9092</name>
</gene>
<evidence type="ECO:0000313" key="2">
    <source>
        <dbReference type="Proteomes" id="UP000595140"/>
    </source>
</evidence>
<sequence length="92" mass="10414">MSFGSSSSRRWIVAASVGTVEALKDQGFARWNYAFRLLHQHAKSNLRSYSQHATRLPSPSAVVSAKLRDEKLKRSEESLRTVMYLSCWGPNN</sequence>
<organism evidence="1 2">
    <name type="scientific">Cuscuta campestris</name>
    <dbReference type="NCBI Taxonomy" id="132261"/>
    <lineage>
        <taxon>Eukaryota</taxon>
        <taxon>Viridiplantae</taxon>
        <taxon>Streptophyta</taxon>
        <taxon>Embryophyta</taxon>
        <taxon>Tracheophyta</taxon>
        <taxon>Spermatophyta</taxon>
        <taxon>Magnoliopsida</taxon>
        <taxon>eudicotyledons</taxon>
        <taxon>Gunneridae</taxon>
        <taxon>Pentapetalae</taxon>
        <taxon>asterids</taxon>
        <taxon>lamiids</taxon>
        <taxon>Solanales</taxon>
        <taxon>Convolvulaceae</taxon>
        <taxon>Cuscuteae</taxon>
        <taxon>Cuscuta</taxon>
        <taxon>Cuscuta subgen. Grammica</taxon>
        <taxon>Cuscuta sect. Cleistogrammica</taxon>
    </lineage>
</organism>
<evidence type="ECO:0000313" key="1">
    <source>
        <dbReference type="EMBL" id="VFQ67316.1"/>
    </source>
</evidence>